<evidence type="ECO:0000313" key="2">
    <source>
        <dbReference type="EMBL" id="KAG2952433.1"/>
    </source>
</evidence>
<feature type="compositionally biased region" description="Basic and acidic residues" evidence="1">
    <location>
        <begin position="245"/>
        <end position="256"/>
    </location>
</feature>
<gene>
    <name evidence="2" type="ORF">PC117_g2793</name>
</gene>
<comment type="caution">
    <text evidence="2">The sequence shown here is derived from an EMBL/GenBank/DDBJ whole genome shotgun (WGS) entry which is preliminary data.</text>
</comment>
<organism evidence="2 3">
    <name type="scientific">Phytophthora cactorum</name>
    <dbReference type="NCBI Taxonomy" id="29920"/>
    <lineage>
        <taxon>Eukaryota</taxon>
        <taxon>Sar</taxon>
        <taxon>Stramenopiles</taxon>
        <taxon>Oomycota</taxon>
        <taxon>Peronosporomycetes</taxon>
        <taxon>Peronosporales</taxon>
        <taxon>Peronosporaceae</taxon>
        <taxon>Phytophthora</taxon>
    </lineage>
</organism>
<feature type="region of interest" description="Disordered" evidence="1">
    <location>
        <begin position="245"/>
        <end position="270"/>
    </location>
</feature>
<evidence type="ECO:0008006" key="4">
    <source>
        <dbReference type="Google" id="ProtNLM"/>
    </source>
</evidence>
<accession>A0A8T1EGW5</accession>
<feature type="compositionally biased region" description="Polar residues" evidence="1">
    <location>
        <begin position="257"/>
        <end position="270"/>
    </location>
</feature>
<proteinExistence type="predicted"/>
<evidence type="ECO:0000313" key="3">
    <source>
        <dbReference type="Proteomes" id="UP000736787"/>
    </source>
</evidence>
<feature type="region of interest" description="Disordered" evidence="1">
    <location>
        <begin position="25"/>
        <end position="57"/>
    </location>
</feature>
<feature type="region of interest" description="Disordered" evidence="1">
    <location>
        <begin position="120"/>
        <end position="142"/>
    </location>
</feature>
<reference evidence="2" key="1">
    <citation type="submission" date="2018-10" db="EMBL/GenBank/DDBJ databases">
        <title>Effector identification in a new, highly contiguous assembly of the strawberry crown rot pathogen Phytophthora cactorum.</title>
        <authorList>
            <person name="Armitage A.D."/>
            <person name="Nellist C.F."/>
            <person name="Bates H."/>
            <person name="Vickerstaff R.J."/>
            <person name="Harrison R.J."/>
        </authorList>
    </citation>
    <scope>NUCLEOTIDE SEQUENCE</scope>
    <source>
        <strain evidence="2">4040</strain>
    </source>
</reference>
<feature type="compositionally biased region" description="Polar residues" evidence="1">
    <location>
        <begin position="39"/>
        <end position="57"/>
    </location>
</feature>
<dbReference type="Proteomes" id="UP000736787">
    <property type="component" value="Unassembled WGS sequence"/>
</dbReference>
<evidence type="ECO:0000256" key="1">
    <source>
        <dbReference type="SAM" id="MobiDB-lite"/>
    </source>
</evidence>
<dbReference type="AlphaFoldDB" id="A0A8T1EGW5"/>
<protein>
    <recommendedName>
        <fullName evidence="4">WW domain-containing protein</fullName>
    </recommendedName>
</protein>
<dbReference type="EMBL" id="RCMK01000037">
    <property type="protein sequence ID" value="KAG2952433.1"/>
    <property type="molecule type" value="Genomic_DNA"/>
</dbReference>
<name>A0A8T1EGW5_9STRA</name>
<sequence length="424" mass="48214">MTETKEPKPLSVLDGLPLLNLTIAKGERHRSQKRDRNIGTESVAPSASISGDSGDNQTTHLCRKNLIGHSFAEEDQAKTKRWACVVEDESLLPHIEKSAMVSPQQLNSPLRKMHNHRTWHGSLKQRGDNRASRSLQRRASSSDDTLATFEATETILLAEIDSDERCASFLRQRAPQETRVSYPGDNDSPLSQIQYKLCALDRKIQMNKEKLAQVRQRIAGLGGKPSGLTIDPEENKSELTHYGVKKNEHVEDKRLDANQQSQASTSMKTSPGATNALIIQCAFRAFRARCVLAARIGKTYQRVLNPGNNQYFYYNRVARLSQWEAPTLLRRCHYLLDAKPVTQANPFTNDPTLDAAAKVIQNRFRQRALRVFLQDYKLGNLEKVFDARFGAWYYFNSRTNHSFWENVHHVRLTAANSAIYHHQY</sequence>